<reference evidence="2 3" key="1">
    <citation type="submission" date="2016-11" db="EMBL/GenBank/DDBJ databases">
        <authorList>
            <person name="Varghese N."/>
            <person name="Submissions S."/>
        </authorList>
    </citation>
    <scope>NUCLEOTIDE SEQUENCE [LARGE SCALE GENOMIC DNA]</scope>
    <source>
        <strain evidence="2 3">DSM 15287</strain>
    </source>
</reference>
<evidence type="ECO:0000313" key="3">
    <source>
        <dbReference type="Proteomes" id="UP000322917"/>
    </source>
</evidence>
<gene>
    <name evidence="2" type="ORF">SAMN02745170_01238</name>
</gene>
<dbReference type="CDD" id="cd00211">
    <property type="entry name" value="PTS_IIA_fru"/>
    <property type="match status" value="1"/>
</dbReference>
<dbReference type="PROSITE" id="PS51094">
    <property type="entry name" value="PTS_EIIA_TYPE_2"/>
    <property type="match status" value="1"/>
</dbReference>
<dbReference type="InterPro" id="IPR002178">
    <property type="entry name" value="PTS_EIIA_type-2_dom"/>
</dbReference>
<proteinExistence type="predicted"/>
<dbReference type="EMBL" id="FQZD01000008">
    <property type="protein sequence ID" value="SHI86495.1"/>
    <property type="molecule type" value="Genomic_DNA"/>
</dbReference>
<dbReference type="OrthoDB" id="1633991at2"/>
<organism evidence="2 3">
    <name type="scientific">Propionispora hippei DSM 15287</name>
    <dbReference type="NCBI Taxonomy" id="1123003"/>
    <lineage>
        <taxon>Bacteria</taxon>
        <taxon>Bacillati</taxon>
        <taxon>Bacillota</taxon>
        <taxon>Negativicutes</taxon>
        <taxon>Selenomonadales</taxon>
        <taxon>Sporomusaceae</taxon>
        <taxon>Propionispora</taxon>
    </lineage>
</organism>
<dbReference type="InterPro" id="IPR051541">
    <property type="entry name" value="PTS_SugarTrans_NitroReg"/>
</dbReference>
<dbReference type="AlphaFoldDB" id="A0A1M6ELS0"/>
<dbReference type="Pfam" id="PF00359">
    <property type="entry name" value="PTS_EIIA_2"/>
    <property type="match status" value="1"/>
</dbReference>
<accession>A0A1M6ELS0</accession>
<name>A0A1M6ELS0_9FIRM</name>
<dbReference type="SUPFAM" id="SSF55804">
    <property type="entry name" value="Phoshotransferase/anion transport protein"/>
    <property type="match status" value="1"/>
</dbReference>
<evidence type="ECO:0000259" key="1">
    <source>
        <dbReference type="PROSITE" id="PS51094"/>
    </source>
</evidence>
<dbReference type="RefSeq" id="WP_149734055.1">
    <property type="nucleotide sequence ID" value="NZ_FQZD01000008.1"/>
</dbReference>
<keyword evidence="3" id="KW-1185">Reference proteome</keyword>
<protein>
    <submittedName>
        <fullName evidence="2">PTS system, galactitol-specific IIA component</fullName>
    </submittedName>
</protein>
<dbReference type="PANTHER" id="PTHR47738:SF3">
    <property type="entry name" value="PHOSPHOTRANSFERASE SYSTEM MANNITOL_FRUCTOSE-SPECIFIC IIA DOMAIN CONTAINING PROTEIN"/>
    <property type="match status" value="1"/>
</dbReference>
<evidence type="ECO:0000313" key="2">
    <source>
        <dbReference type="EMBL" id="SHI86495.1"/>
    </source>
</evidence>
<feature type="domain" description="PTS EIIA type-2" evidence="1">
    <location>
        <begin position="5"/>
        <end position="152"/>
    </location>
</feature>
<dbReference type="Gene3D" id="3.40.930.10">
    <property type="entry name" value="Mannitol-specific EII, Chain A"/>
    <property type="match status" value="1"/>
</dbReference>
<dbReference type="InterPro" id="IPR016152">
    <property type="entry name" value="PTrfase/Anion_transptr"/>
</dbReference>
<dbReference type="Proteomes" id="UP000322917">
    <property type="component" value="Unassembled WGS sequence"/>
</dbReference>
<sequence>MDFTQLLRQELMIVPLQANSREAALEKMADRLWQQGYVKNSYLAAVKKREISFPTGLSTGSINVAIPHTDAEHVLQAAMAVGVLDRPVLFSSMENPQQTIAVSLIFMLALKEPHEQPVFLQKVAGILENEGLLQSLVLQTDTAGAYRLLFGVFS</sequence>
<dbReference type="PANTHER" id="PTHR47738">
    <property type="entry name" value="PTS SYSTEM FRUCTOSE-LIKE EIIA COMPONENT-RELATED"/>
    <property type="match status" value="1"/>
</dbReference>